<dbReference type="Proteomes" id="UP000007844">
    <property type="component" value="Chromosome"/>
</dbReference>
<dbReference type="InterPro" id="IPR036291">
    <property type="entry name" value="NAD(P)-bd_dom_sf"/>
</dbReference>
<proteinExistence type="inferred from homology"/>
<dbReference type="InterPro" id="IPR010099">
    <property type="entry name" value="SDR39U1"/>
</dbReference>
<organism evidence="4 5">
    <name type="scientific">Desulfocurvibacter africanus subsp. africanus str. Walvis Bay</name>
    <dbReference type="NCBI Taxonomy" id="690850"/>
    <lineage>
        <taxon>Bacteria</taxon>
        <taxon>Pseudomonadati</taxon>
        <taxon>Thermodesulfobacteriota</taxon>
        <taxon>Desulfovibrionia</taxon>
        <taxon>Desulfovibrionales</taxon>
        <taxon>Desulfovibrionaceae</taxon>
        <taxon>Desulfocurvibacter</taxon>
    </lineage>
</organism>
<comment type="similarity">
    <text evidence="1">Belongs to the NAD(P)-dependent epimerase/dehydratase family. SDR39U1 subfamily.</text>
</comment>
<dbReference type="eggNOG" id="COG1090">
    <property type="taxonomic scope" value="Bacteria"/>
</dbReference>
<dbReference type="AlphaFoldDB" id="F3Z0Y3"/>
<feature type="domain" description="DUF1731" evidence="3">
    <location>
        <begin position="256"/>
        <end position="303"/>
    </location>
</feature>
<protein>
    <recommendedName>
        <fullName evidence="6">NAD-dependent epimerase/dehydratase</fullName>
    </recommendedName>
</protein>
<evidence type="ECO:0000256" key="1">
    <source>
        <dbReference type="ARBA" id="ARBA00009353"/>
    </source>
</evidence>
<dbReference type="InterPro" id="IPR013549">
    <property type="entry name" value="DUF1731"/>
</dbReference>
<gene>
    <name evidence="4" type="ORF">Desaf_2746</name>
</gene>
<dbReference type="InterPro" id="IPR001509">
    <property type="entry name" value="Epimerase_deHydtase"/>
</dbReference>
<dbReference type="KEGG" id="daf:Desaf_2746"/>
<name>F3Z0Y3_DESAF</name>
<dbReference type="PANTHER" id="PTHR11092:SF0">
    <property type="entry name" value="EPIMERASE FAMILY PROTEIN SDR39U1"/>
    <property type="match status" value="1"/>
</dbReference>
<dbReference type="Gene3D" id="3.40.50.720">
    <property type="entry name" value="NAD(P)-binding Rossmann-like Domain"/>
    <property type="match status" value="1"/>
</dbReference>
<evidence type="ECO:0008006" key="6">
    <source>
        <dbReference type="Google" id="ProtNLM"/>
    </source>
</evidence>
<evidence type="ECO:0000313" key="5">
    <source>
        <dbReference type="Proteomes" id="UP000007844"/>
    </source>
</evidence>
<evidence type="ECO:0000313" key="4">
    <source>
        <dbReference type="EMBL" id="EGJ51061.1"/>
    </source>
</evidence>
<dbReference type="RefSeq" id="WP_014260740.1">
    <property type="nucleotide sequence ID" value="NC_016629.1"/>
</dbReference>
<dbReference type="NCBIfam" id="TIGR01777">
    <property type="entry name" value="yfcH"/>
    <property type="match status" value="1"/>
</dbReference>
<evidence type="ECO:0000259" key="3">
    <source>
        <dbReference type="Pfam" id="PF08338"/>
    </source>
</evidence>
<accession>F3Z0Y3</accession>
<dbReference type="HOGENOM" id="CLU_047373_0_2_7"/>
<dbReference type="CDD" id="cd05242">
    <property type="entry name" value="SDR_a8"/>
    <property type="match status" value="1"/>
</dbReference>
<dbReference type="Pfam" id="PF08338">
    <property type="entry name" value="DUF1731"/>
    <property type="match status" value="1"/>
</dbReference>
<dbReference type="EMBL" id="CP003221">
    <property type="protein sequence ID" value="EGJ51061.1"/>
    <property type="molecule type" value="Genomic_DNA"/>
</dbReference>
<dbReference type="SUPFAM" id="SSF51735">
    <property type="entry name" value="NAD(P)-binding Rossmann-fold domains"/>
    <property type="match status" value="1"/>
</dbReference>
<dbReference type="Pfam" id="PF01370">
    <property type="entry name" value="Epimerase"/>
    <property type="match status" value="1"/>
</dbReference>
<feature type="domain" description="NAD-dependent epimerase/dehydratase" evidence="2">
    <location>
        <begin position="5"/>
        <end position="228"/>
    </location>
</feature>
<evidence type="ECO:0000259" key="2">
    <source>
        <dbReference type="Pfam" id="PF01370"/>
    </source>
</evidence>
<reference evidence="4 5" key="1">
    <citation type="journal article" date="2011" name="J. Bacteriol.">
        <title>Genome sequence of the mercury-methylating and pleomorphic Desulfovibrio africanus Strain Walvis Bay.</title>
        <authorList>
            <person name="Brown S.D."/>
            <person name="Wall J.D."/>
            <person name="Kucken A.M."/>
            <person name="Gilmour C.C."/>
            <person name="Podar M."/>
            <person name="Brandt C.C."/>
            <person name="Teshima H."/>
            <person name="Detter J.C."/>
            <person name="Han C.S."/>
            <person name="Land M.L."/>
            <person name="Lucas S."/>
            <person name="Han J."/>
            <person name="Pennacchio L."/>
            <person name="Nolan M."/>
            <person name="Pitluck S."/>
            <person name="Woyke T."/>
            <person name="Goodwin L."/>
            <person name="Palumbo A.V."/>
            <person name="Elias D.A."/>
        </authorList>
    </citation>
    <scope>NUCLEOTIDE SEQUENCE [LARGE SCALE GENOMIC DNA]</scope>
    <source>
        <strain evidence="4 5">Walvis Bay</strain>
    </source>
</reference>
<dbReference type="PANTHER" id="PTHR11092">
    <property type="entry name" value="SUGAR NUCLEOTIDE EPIMERASE RELATED"/>
    <property type="match status" value="1"/>
</dbReference>
<dbReference type="STRING" id="690850.Desaf_2746"/>
<sequence length="307" mass="33150">MRERIIITGGTGFVGSALTRHLYAAGYDVVVVARNAAKVIDMFEGKVSAASWNGMGFTNWEHFIDGALAVINLAGENIGGGRWTSTRKQRILDSRVLAGQTVAEAVAKVARKPKVVIQASAVGYYGNTGARPVDESEPSGEGFLAKVCRQWEHSSQSVEDLGVRRIIIRSGLVLGQGGILPKMAKPFLYYLGGAPGGGEQMVSWVHLEDEIRAILFLLENEQAVGAFNLTAPNAVRMKTFYAELGRMLGKPSWLNVPKGLLRAALGEMADELVLVSQNVVPRKLTELGFNFHFPDVTAALTAILGQR</sequence>
<keyword evidence="5" id="KW-1185">Reference proteome</keyword>